<comment type="similarity">
    <text evidence="1">Belongs to the enoyl-CoA hydratase/isomerase family.</text>
</comment>
<sequence length="91" mass="10560">MTAETALQWEMIWDVFADNDFQNQVRVLAETLSLQPSSSLRLIRKAFNLSSQNSLGQQLDLERDLQREAGRSLNYKEGIQAFIQKRQPNFD</sequence>
<evidence type="ECO:0000256" key="1">
    <source>
        <dbReference type="ARBA" id="ARBA00005254"/>
    </source>
</evidence>
<evidence type="ECO:0000313" key="2">
    <source>
        <dbReference type="EMBL" id="CAG68544.1"/>
    </source>
</evidence>
<dbReference type="SUPFAM" id="SSF52096">
    <property type="entry name" value="ClpP/crotonase"/>
    <property type="match status" value="1"/>
</dbReference>
<dbReference type="Proteomes" id="UP000000430">
    <property type="component" value="Chromosome"/>
</dbReference>
<organism evidence="2 3">
    <name type="scientific">Acinetobacter baylyi (strain ATCC 33305 / BD413 / ADP1)</name>
    <dbReference type="NCBI Taxonomy" id="62977"/>
    <lineage>
        <taxon>Bacteria</taxon>
        <taxon>Pseudomonadati</taxon>
        <taxon>Pseudomonadota</taxon>
        <taxon>Gammaproteobacteria</taxon>
        <taxon>Moraxellales</taxon>
        <taxon>Moraxellaceae</taxon>
        <taxon>Acinetobacter</taxon>
    </lineage>
</organism>
<evidence type="ECO:0000313" key="3">
    <source>
        <dbReference type="Proteomes" id="UP000000430"/>
    </source>
</evidence>
<dbReference type="Pfam" id="PF00378">
    <property type="entry name" value="ECH_1"/>
    <property type="match status" value="1"/>
</dbReference>
<accession>Q6FBL8</accession>
<name>Q6FBL8_ACIAD</name>
<dbReference type="KEGG" id="aci:ACIAD1701"/>
<dbReference type="AlphaFoldDB" id="Q6FBL8"/>
<dbReference type="eggNOG" id="COG1024">
    <property type="taxonomic scope" value="Bacteria"/>
</dbReference>
<dbReference type="RefSeq" id="WP_011182331.1">
    <property type="nucleotide sequence ID" value="NC_005966.1"/>
</dbReference>
<dbReference type="GO" id="GO:0004300">
    <property type="term" value="F:enoyl-CoA hydratase activity"/>
    <property type="evidence" value="ECO:0007669"/>
    <property type="project" value="UniProtKB-EC"/>
</dbReference>
<dbReference type="EMBL" id="CR543861">
    <property type="protein sequence ID" value="CAG68544.1"/>
    <property type="molecule type" value="Genomic_DNA"/>
</dbReference>
<dbReference type="Gene3D" id="1.10.12.10">
    <property type="entry name" value="Lyase 2-enoyl-coa Hydratase, Chain A, domain 2"/>
    <property type="match status" value="1"/>
</dbReference>
<gene>
    <name evidence="2" type="ordered locus">ACIAD1701</name>
</gene>
<dbReference type="HOGENOM" id="CLU_2420249_0_0_6"/>
<dbReference type="EC" id="4.2.1.17" evidence="2"/>
<dbReference type="InterPro" id="IPR014748">
    <property type="entry name" value="Enoyl-CoA_hydra_C"/>
</dbReference>
<dbReference type="GeneID" id="45234089"/>
<reference evidence="2 3" key="1">
    <citation type="journal article" date="2004" name="Nucleic Acids Res.">
        <title>Unique features revealed by the genome sequence of Acinetobacter sp. ADP1, a versatile and naturally transformation competent bacterium.</title>
        <authorList>
            <person name="Barbe V."/>
            <person name="Vallenet D."/>
            <person name="Fonknechten N."/>
            <person name="Kreimeyer A."/>
            <person name="Oztas S."/>
            <person name="Labarre L."/>
            <person name="Cruveiller S."/>
            <person name="Robert C."/>
            <person name="Duprat S."/>
            <person name="Wincker P."/>
            <person name="Ornston L.N."/>
            <person name="Weissenbach J."/>
            <person name="Marliere P."/>
            <person name="Cohen G.N."/>
            <person name="Medigue C."/>
        </authorList>
    </citation>
    <scope>NUCLEOTIDE SEQUENCE [LARGE SCALE GENOMIC DNA]</scope>
    <source>
        <strain evidence="3">ATCC 33305 / BD413 / ADP1</strain>
    </source>
</reference>
<keyword evidence="2" id="KW-0456">Lyase</keyword>
<protein>
    <submittedName>
        <fullName evidence="2">Putative enoyl-CoA hydratase</fullName>
        <ecNumber evidence="2">4.2.1.17</ecNumber>
    </submittedName>
</protein>
<dbReference type="InterPro" id="IPR029045">
    <property type="entry name" value="ClpP/crotonase-like_dom_sf"/>
</dbReference>
<dbReference type="InterPro" id="IPR001753">
    <property type="entry name" value="Enoyl-CoA_hydra/iso"/>
</dbReference>
<proteinExistence type="inferred from homology"/>